<proteinExistence type="predicted"/>
<evidence type="ECO:0000313" key="4">
    <source>
        <dbReference type="Proteomes" id="UP000624325"/>
    </source>
</evidence>
<dbReference type="InterPro" id="IPR032466">
    <property type="entry name" value="Metal_Hydrolase"/>
</dbReference>
<name>A0ABQ4C068_9ACTN</name>
<reference evidence="3 4" key="1">
    <citation type="submission" date="2021-01" db="EMBL/GenBank/DDBJ databases">
        <title>Whole genome shotgun sequence of Asanoa iriomotensis NBRC 100142.</title>
        <authorList>
            <person name="Komaki H."/>
            <person name="Tamura T."/>
        </authorList>
    </citation>
    <scope>NUCLEOTIDE SEQUENCE [LARGE SCALE GENOMIC DNA]</scope>
    <source>
        <strain evidence="3 4">NBRC 100142</strain>
    </source>
</reference>
<dbReference type="InterPro" id="IPR032465">
    <property type="entry name" value="ACMSD"/>
</dbReference>
<dbReference type="SUPFAM" id="SSF51556">
    <property type="entry name" value="Metallo-dependent hydrolases"/>
    <property type="match status" value="1"/>
</dbReference>
<dbReference type="Proteomes" id="UP000624325">
    <property type="component" value="Unassembled WGS sequence"/>
</dbReference>
<dbReference type="PANTHER" id="PTHR21240:SF28">
    <property type="entry name" value="ISO-OROTATE DECARBOXYLASE (EUROFUNG)"/>
    <property type="match status" value="1"/>
</dbReference>
<dbReference type="Pfam" id="PF04909">
    <property type="entry name" value="Amidohydro_2"/>
    <property type="match status" value="1"/>
</dbReference>
<comment type="caution">
    <text evidence="3">The sequence shown here is derived from an EMBL/GenBank/DDBJ whole genome shotgun (WGS) entry which is preliminary data.</text>
</comment>
<keyword evidence="4" id="KW-1185">Reference proteome</keyword>
<sequence length="338" mass="37016">MPVRIDVHCHFLPESGRRAHERGEDWHGTVFSRDENGILVSETGPRRMKFGSPLHFEPMEQRVARMDARGVDIEMLSMLPPLFRYEVPAADNAAAARDVNDELSALTKRFPGRFLGLGTLPLQDVDASVTELERLMALPGMAGVAIGTNVNGVNLDADELAPFFTAAQDLDAFVFIHPMDQRGREALGSYYLRNAIGNPFETTVAAASLMMSGRLAQVPRLHICLAHGGGYTAAALGRFAHTWQVRNEVESTPDRSPALLYRRFFYDSLTHDERTLRHLVDFVGVDRVVLGTDFPADMGMTNAALEIRASDAFTDDEKAAILGGNLATALKLTPAPAA</sequence>
<feature type="domain" description="Amidohydrolase-related" evidence="2">
    <location>
        <begin position="5"/>
        <end position="325"/>
    </location>
</feature>
<protein>
    <submittedName>
        <fullName evidence="3">Amidohydrolase</fullName>
    </submittedName>
</protein>
<keyword evidence="1" id="KW-0456">Lyase</keyword>
<evidence type="ECO:0000256" key="1">
    <source>
        <dbReference type="ARBA" id="ARBA00023239"/>
    </source>
</evidence>
<dbReference type="InterPro" id="IPR006680">
    <property type="entry name" value="Amidohydro-rel"/>
</dbReference>
<evidence type="ECO:0000259" key="2">
    <source>
        <dbReference type="Pfam" id="PF04909"/>
    </source>
</evidence>
<dbReference type="PANTHER" id="PTHR21240">
    <property type="entry name" value="2-AMINO-3-CARBOXYLMUCONATE-6-SEMIALDEHYDE DECARBOXYLASE"/>
    <property type="match status" value="1"/>
</dbReference>
<organism evidence="3 4">
    <name type="scientific">Asanoa iriomotensis</name>
    <dbReference type="NCBI Taxonomy" id="234613"/>
    <lineage>
        <taxon>Bacteria</taxon>
        <taxon>Bacillati</taxon>
        <taxon>Actinomycetota</taxon>
        <taxon>Actinomycetes</taxon>
        <taxon>Micromonosporales</taxon>
        <taxon>Micromonosporaceae</taxon>
        <taxon>Asanoa</taxon>
    </lineage>
</organism>
<dbReference type="EMBL" id="BONC01000012">
    <property type="protein sequence ID" value="GIF56167.1"/>
    <property type="molecule type" value="Genomic_DNA"/>
</dbReference>
<evidence type="ECO:0000313" key="3">
    <source>
        <dbReference type="EMBL" id="GIF56167.1"/>
    </source>
</evidence>
<dbReference type="Gene3D" id="3.20.20.140">
    <property type="entry name" value="Metal-dependent hydrolases"/>
    <property type="match status" value="1"/>
</dbReference>
<accession>A0ABQ4C068</accession>
<gene>
    <name evidence="3" type="ORF">Air01nite_22620</name>
</gene>